<dbReference type="KEGG" id="cyj:Cyan7822_4950"/>
<keyword evidence="4" id="KW-0862">Zinc</keyword>
<name>E0UHC7_GLOV7</name>
<dbReference type="SUPFAM" id="SSF51069">
    <property type="entry name" value="Carbonic anhydrase"/>
    <property type="match status" value="1"/>
</dbReference>
<reference evidence="10" key="1">
    <citation type="journal article" date="2011" name="MBio">
        <title>Novel metabolic attributes of the genus Cyanothece, comprising a group of unicellular nitrogen-fixing Cyanobacteria.</title>
        <authorList>
            <person name="Bandyopadhyay A."/>
            <person name="Elvitigala T."/>
            <person name="Welsh E."/>
            <person name="Stockel J."/>
            <person name="Liberton M."/>
            <person name="Min H."/>
            <person name="Sherman L.A."/>
            <person name="Pakrasi H.B."/>
        </authorList>
    </citation>
    <scope>NUCLEOTIDE SEQUENCE [LARGE SCALE GENOMIC DNA]</scope>
    <source>
        <strain evidence="10">PCC 7822</strain>
    </source>
</reference>
<evidence type="ECO:0000256" key="1">
    <source>
        <dbReference type="ARBA" id="ARBA00010718"/>
    </source>
</evidence>
<protein>
    <recommendedName>
        <fullName evidence="2">carbonic anhydrase</fullName>
        <ecNumber evidence="2">4.2.1.1</ecNumber>
    </recommendedName>
</protein>
<dbReference type="PROSITE" id="PS51144">
    <property type="entry name" value="ALPHA_CA_2"/>
    <property type="match status" value="1"/>
</dbReference>
<dbReference type="GO" id="GO:0004089">
    <property type="term" value="F:carbonate dehydratase activity"/>
    <property type="evidence" value="ECO:0007669"/>
    <property type="project" value="UniProtKB-EC"/>
</dbReference>
<dbReference type="PANTHER" id="PTHR18952:SF265">
    <property type="entry name" value="CARBONIC ANHYDRASE"/>
    <property type="match status" value="1"/>
</dbReference>
<accession>E0UHC7</accession>
<gene>
    <name evidence="9" type="ordered locus">Cyan7822_4950</name>
</gene>
<dbReference type="InterPro" id="IPR001148">
    <property type="entry name" value="CA_dom"/>
</dbReference>
<evidence type="ECO:0000256" key="5">
    <source>
        <dbReference type="ARBA" id="ARBA00023239"/>
    </source>
</evidence>
<dbReference type="EMBL" id="CP002198">
    <property type="protein sequence ID" value="ADN16841.1"/>
    <property type="molecule type" value="Genomic_DNA"/>
</dbReference>
<dbReference type="SMART" id="SM01057">
    <property type="entry name" value="Carb_anhydrase"/>
    <property type="match status" value="1"/>
</dbReference>
<evidence type="ECO:0000256" key="3">
    <source>
        <dbReference type="ARBA" id="ARBA00022723"/>
    </source>
</evidence>
<sequence length="268" mass="30426">MNTLALIATLLMMLTNLAFVNPQIQPCDSTTEADKSTTETDKKEIIWNYSGDQRPARWGELSQCFVTCSNGKTQSPINLSSAIPEEGSNLVFNYQDTPLTIINNGHTIEVEYASGSTVTIGNKEYELKQFHFHAPSEHTIKGTVKPMELHLVHKNQNKEIAVVGILIEQDEKHPIIEKIWPYISLEQGKKKIPNVTINAIDFIPKEQSYYKYIGSLTTPPCTEGVNWFVFKQPIQLSAEQIKQFRQIYQLNARPVQPLDQHKIVITQE</sequence>
<dbReference type="STRING" id="497965.Cyan7822_4950"/>
<feature type="chain" id="PRO_5003141304" description="carbonic anhydrase" evidence="7">
    <location>
        <begin position="21"/>
        <end position="268"/>
    </location>
</feature>
<dbReference type="CDD" id="cd03124">
    <property type="entry name" value="alpha_CA_prokaryotic_like"/>
    <property type="match status" value="1"/>
</dbReference>
<organism evidence="9 10">
    <name type="scientific">Gloeothece verrucosa (strain PCC 7822)</name>
    <name type="common">Cyanothece sp. (strain PCC 7822)</name>
    <dbReference type="NCBI Taxonomy" id="497965"/>
    <lineage>
        <taxon>Bacteria</taxon>
        <taxon>Bacillati</taxon>
        <taxon>Cyanobacteriota</taxon>
        <taxon>Cyanophyceae</taxon>
        <taxon>Oscillatoriophycideae</taxon>
        <taxon>Chroococcales</taxon>
        <taxon>Aphanothecaceae</taxon>
        <taxon>Gloeothece</taxon>
        <taxon>Gloeothece verrucosa</taxon>
    </lineage>
</organism>
<dbReference type="eggNOG" id="COG3338">
    <property type="taxonomic scope" value="Bacteria"/>
</dbReference>
<keyword evidence="10" id="KW-1185">Reference proteome</keyword>
<dbReference type="InterPro" id="IPR041891">
    <property type="entry name" value="Alpha_CA_prokaryot-like"/>
</dbReference>
<dbReference type="Proteomes" id="UP000008206">
    <property type="component" value="Chromosome"/>
</dbReference>
<comment type="similarity">
    <text evidence="1">Belongs to the alpha-carbonic anhydrase family.</text>
</comment>
<evidence type="ECO:0000256" key="2">
    <source>
        <dbReference type="ARBA" id="ARBA00012925"/>
    </source>
</evidence>
<evidence type="ECO:0000256" key="4">
    <source>
        <dbReference type="ARBA" id="ARBA00022833"/>
    </source>
</evidence>
<dbReference type="EC" id="4.2.1.1" evidence="2"/>
<comment type="catalytic activity">
    <reaction evidence="6">
        <text>hydrogencarbonate + H(+) = CO2 + H2O</text>
        <dbReference type="Rhea" id="RHEA:10748"/>
        <dbReference type="ChEBI" id="CHEBI:15377"/>
        <dbReference type="ChEBI" id="CHEBI:15378"/>
        <dbReference type="ChEBI" id="CHEBI:16526"/>
        <dbReference type="ChEBI" id="CHEBI:17544"/>
        <dbReference type="EC" id="4.2.1.1"/>
    </reaction>
</comment>
<evidence type="ECO:0000256" key="7">
    <source>
        <dbReference type="SAM" id="SignalP"/>
    </source>
</evidence>
<evidence type="ECO:0000259" key="8">
    <source>
        <dbReference type="PROSITE" id="PS51144"/>
    </source>
</evidence>
<proteinExistence type="inferred from homology"/>
<dbReference type="InterPro" id="IPR023561">
    <property type="entry name" value="Carbonic_anhydrase_a-class"/>
</dbReference>
<dbReference type="GO" id="GO:0008270">
    <property type="term" value="F:zinc ion binding"/>
    <property type="evidence" value="ECO:0007669"/>
    <property type="project" value="InterPro"/>
</dbReference>
<dbReference type="Pfam" id="PF00194">
    <property type="entry name" value="Carb_anhydrase"/>
    <property type="match status" value="1"/>
</dbReference>
<evidence type="ECO:0000256" key="6">
    <source>
        <dbReference type="ARBA" id="ARBA00048348"/>
    </source>
</evidence>
<dbReference type="PANTHER" id="PTHR18952">
    <property type="entry name" value="CARBONIC ANHYDRASE"/>
    <property type="match status" value="1"/>
</dbReference>
<keyword evidence="7" id="KW-0732">Signal</keyword>
<feature type="signal peptide" evidence="7">
    <location>
        <begin position="1"/>
        <end position="20"/>
    </location>
</feature>
<dbReference type="RefSeq" id="WP_013324879.1">
    <property type="nucleotide sequence ID" value="NC_014501.1"/>
</dbReference>
<dbReference type="HOGENOM" id="CLU_039326_0_2_3"/>
<keyword evidence="5 9" id="KW-0456">Lyase</keyword>
<dbReference type="InterPro" id="IPR036398">
    <property type="entry name" value="CA_dom_sf"/>
</dbReference>
<dbReference type="Gene3D" id="3.10.200.10">
    <property type="entry name" value="Alpha carbonic anhydrase"/>
    <property type="match status" value="1"/>
</dbReference>
<evidence type="ECO:0000313" key="9">
    <source>
        <dbReference type="EMBL" id="ADN16841.1"/>
    </source>
</evidence>
<feature type="domain" description="Alpha-carbonic anhydrase" evidence="8">
    <location>
        <begin position="45"/>
        <end position="268"/>
    </location>
</feature>
<keyword evidence="3" id="KW-0479">Metal-binding</keyword>
<evidence type="ECO:0000313" key="10">
    <source>
        <dbReference type="Proteomes" id="UP000008206"/>
    </source>
</evidence>
<dbReference type="AlphaFoldDB" id="E0UHC7"/>